<evidence type="ECO:0000256" key="8">
    <source>
        <dbReference type="PROSITE-ProRule" id="PRU00175"/>
    </source>
</evidence>
<evidence type="ECO:0000256" key="4">
    <source>
        <dbReference type="ARBA" id="ARBA00022723"/>
    </source>
</evidence>
<dbReference type="Gramene" id="Manes.02G061800.1.v8.1">
    <property type="protein sequence ID" value="Manes.02G061800.1.v8.1.CDS.1"/>
    <property type="gene ID" value="Manes.02G061800.v8.1"/>
</dbReference>
<dbReference type="SMART" id="SM00744">
    <property type="entry name" value="RINGv"/>
    <property type="match status" value="1"/>
</dbReference>
<dbReference type="GO" id="GO:0016567">
    <property type="term" value="P:protein ubiquitination"/>
    <property type="evidence" value="ECO:0007669"/>
    <property type="project" value="UniProtKB-ARBA"/>
</dbReference>
<evidence type="ECO:0000256" key="6">
    <source>
        <dbReference type="ARBA" id="ARBA00022786"/>
    </source>
</evidence>
<dbReference type="SMART" id="SM00184">
    <property type="entry name" value="RING"/>
    <property type="match status" value="1"/>
</dbReference>
<sequence>MDSHSNLSHPNFSVSFDSDRVSGSHSCSDSYSSVRAYPLEPHQPFSHGDREFDLGLDVITESMDDLDSWVPKDNNNVDDLSSYMGELGSGFEVEVEVELPRNEARADGLRVSRVDTELEPDAGGEIVDLSAGGDEPGSPGLWDSFIDNHMGLANPNEGFEWDELEQAIDESESLSMAIDRVEESLIPSSSISAVTEDEEPMDDIERELLMAFDDNVNSIEDSYMFDADYDTLMEQLADSDVHWRGSPPAAKTVVKNLPLVVLGKEDFAVCAICKDEVEEGEMVNKLPCGHYYHGDCIVPWLRMRSTCPVCRYELPTDEEDYESRKRRRTGY</sequence>
<evidence type="ECO:0000313" key="12">
    <source>
        <dbReference type="Proteomes" id="UP000091857"/>
    </source>
</evidence>
<dbReference type="STRING" id="3983.A0A2C9WCW4"/>
<dbReference type="OrthoDB" id="845602at2759"/>
<dbReference type="PANTHER" id="PTHR15710:SF108">
    <property type="entry name" value="OS03G0286100 PROTEIN"/>
    <property type="match status" value="1"/>
</dbReference>
<proteinExistence type="predicted"/>
<dbReference type="InterPro" id="IPR011016">
    <property type="entry name" value="Znf_RING-CH"/>
</dbReference>
<gene>
    <name evidence="11" type="ORF">MANES_02G061800v8</name>
</gene>
<feature type="region of interest" description="Disordered" evidence="9">
    <location>
        <begin position="1"/>
        <end position="31"/>
    </location>
</feature>
<protein>
    <recommendedName>
        <fullName evidence="2">RING-type E3 ubiquitin transferase</fullName>
        <ecNumber evidence="2">2.3.2.27</ecNumber>
    </recommendedName>
</protein>
<dbReference type="PANTHER" id="PTHR15710">
    <property type="entry name" value="E3 UBIQUITIN-PROTEIN LIGASE PRAJA"/>
    <property type="match status" value="1"/>
</dbReference>
<feature type="compositionally biased region" description="Polar residues" evidence="9">
    <location>
        <begin position="1"/>
        <end position="16"/>
    </location>
</feature>
<dbReference type="InterPro" id="IPR013083">
    <property type="entry name" value="Znf_RING/FYVE/PHD"/>
</dbReference>
<dbReference type="Proteomes" id="UP000091857">
    <property type="component" value="Chromosome 2"/>
</dbReference>
<dbReference type="GO" id="GO:0008270">
    <property type="term" value="F:zinc ion binding"/>
    <property type="evidence" value="ECO:0007669"/>
    <property type="project" value="UniProtKB-KW"/>
</dbReference>
<dbReference type="GO" id="GO:0061630">
    <property type="term" value="F:ubiquitin protein ligase activity"/>
    <property type="evidence" value="ECO:0000318"/>
    <property type="project" value="GO_Central"/>
</dbReference>
<keyword evidence="7" id="KW-0862">Zinc</keyword>
<keyword evidence="5 8" id="KW-0863">Zinc-finger</keyword>
<keyword evidence="3" id="KW-0808">Transferase</keyword>
<evidence type="ECO:0000259" key="10">
    <source>
        <dbReference type="PROSITE" id="PS50089"/>
    </source>
</evidence>
<evidence type="ECO:0000256" key="7">
    <source>
        <dbReference type="ARBA" id="ARBA00022833"/>
    </source>
</evidence>
<comment type="catalytic activity">
    <reaction evidence="1">
        <text>S-ubiquitinyl-[E2 ubiquitin-conjugating enzyme]-L-cysteine + [acceptor protein]-L-lysine = [E2 ubiquitin-conjugating enzyme]-L-cysteine + N(6)-ubiquitinyl-[acceptor protein]-L-lysine.</text>
        <dbReference type="EC" id="2.3.2.27"/>
    </reaction>
</comment>
<dbReference type="AlphaFoldDB" id="A0A2C9WCW4"/>
<dbReference type="EMBL" id="CM004388">
    <property type="protein sequence ID" value="OAY56994.1"/>
    <property type="molecule type" value="Genomic_DNA"/>
</dbReference>
<name>A0A2C9WCW4_MANES</name>
<dbReference type="EC" id="2.3.2.27" evidence="2"/>
<evidence type="ECO:0000256" key="1">
    <source>
        <dbReference type="ARBA" id="ARBA00000900"/>
    </source>
</evidence>
<dbReference type="Gene3D" id="3.30.40.10">
    <property type="entry name" value="Zinc/RING finger domain, C3HC4 (zinc finger)"/>
    <property type="match status" value="1"/>
</dbReference>
<dbReference type="Pfam" id="PF13639">
    <property type="entry name" value="zf-RING_2"/>
    <property type="match status" value="1"/>
</dbReference>
<dbReference type="SUPFAM" id="SSF57850">
    <property type="entry name" value="RING/U-box"/>
    <property type="match status" value="1"/>
</dbReference>
<evidence type="ECO:0000256" key="9">
    <source>
        <dbReference type="SAM" id="MobiDB-lite"/>
    </source>
</evidence>
<dbReference type="CDD" id="cd16454">
    <property type="entry name" value="RING-H2_PA-TM-RING"/>
    <property type="match status" value="1"/>
</dbReference>
<reference evidence="12" key="1">
    <citation type="journal article" date="2016" name="Nat. Biotechnol.">
        <title>Sequencing wild and cultivated cassava and related species reveals extensive interspecific hybridization and genetic diversity.</title>
        <authorList>
            <person name="Bredeson J.V."/>
            <person name="Lyons J.B."/>
            <person name="Prochnik S.E."/>
            <person name="Wu G.A."/>
            <person name="Ha C.M."/>
            <person name="Edsinger-Gonzales E."/>
            <person name="Grimwood J."/>
            <person name="Schmutz J."/>
            <person name="Rabbi I.Y."/>
            <person name="Egesi C."/>
            <person name="Nauluvula P."/>
            <person name="Lebot V."/>
            <person name="Ndunguru J."/>
            <person name="Mkamilo G."/>
            <person name="Bart R.S."/>
            <person name="Setter T.L."/>
            <person name="Gleadow R.M."/>
            <person name="Kulakow P."/>
            <person name="Ferguson M.E."/>
            <person name="Rounsley S."/>
            <person name="Rokhsar D.S."/>
        </authorList>
    </citation>
    <scope>NUCLEOTIDE SEQUENCE [LARGE SCALE GENOMIC DNA]</scope>
    <source>
        <strain evidence="12">cv. AM560-2</strain>
    </source>
</reference>
<organism evidence="11 12">
    <name type="scientific">Manihot esculenta</name>
    <name type="common">Cassava</name>
    <name type="synonym">Jatropha manihot</name>
    <dbReference type="NCBI Taxonomy" id="3983"/>
    <lineage>
        <taxon>Eukaryota</taxon>
        <taxon>Viridiplantae</taxon>
        <taxon>Streptophyta</taxon>
        <taxon>Embryophyta</taxon>
        <taxon>Tracheophyta</taxon>
        <taxon>Spermatophyta</taxon>
        <taxon>Magnoliopsida</taxon>
        <taxon>eudicotyledons</taxon>
        <taxon>Gunneridae</taxon>
        <taxon>Pentapetalae</taxon>
        <taxon>rosids</taxon>
        <taxon>fabids</taxon>
        <taxon>Malpighiales</taxon>
        <taxon>Euphorbiaceae</taxon>
        <taxon>Crotonoideae</taxon>
        <taxon>Manihoteae</taxon>
        <taxon>Manihot</taxon>
    </lineage>
</organism>
<dbReference type="GO" id="GO:0006511">
    <property type="term" value="P:ubiquitin-dependent protein catabolic process"/>
    <property type="evidence" value="ECO:0000318"/>
    <property type="project" value="GO_Central"/>
</dbReference>
<dbReference type="FunFam" id="3.30.40.10:FF:000127">
    <property type="entry name" value="E3 ubiquitin-protein ligase RNF181"/>
    <property type="match status" value="1"/>
</dbReference>
<evidence type="ECO:0000256" key="2">
    <source>
        <dbReference type="ARBA" id="ARBA00012483"/>
    </source>
</evidence>
<evidence type="ECO:0000313" key="11">
    <source>
        <dbReference type="EMBL" id="OAY56994.1"/>
    </source>
</evidence>
<keyword evidence="4" id="KW-0479">Metal-binding</keyword>
<keyword evidence="12" id="KW-1185">Reference proteome</keyword>
<evidence type="ECO:0000256" key="5">
    <source>
        <dbReference type="ARBA" id="ARBA00022771"/>
    </source>
</evidence>
<dbReference type="InterPro" id="IPR001841">
    <property type="entry name" value="Znf_RING"/>
</dbReference>
<accession>A0A2C9WCW4</accession>
<evidence type="ECO:0000256" key="3">
    <source>
        <dbReference type="ARBA" id="ARBA00022679"/>
    </source>
</evidence>
<feature type="domain" description="RING-type" evidence="10">
    <location>
        <begin position="270"/>
        <end position="311"/>
    </location>
</feature>
<dbReference type="PROSITE" id="PS50089">
    <property type="entry name" value="ZF_RING_2"/>
    <property type="match status" value="1"/>
</dbReference>
<keyword evidence="6" id="KW-0833">Ubl conjugation pathway</keyword>
<comment type="caution">
    <text evidence="11">The sequence shown here is derived from an EMBL/GenBank/DDBJ whole genome shotgun (WGS) entry which is preliminary data.</text>
</comment>